<dbReference type="AlphaFoldDB" id="A0AAC9L6K3"/>
<gene>
    <name evidence="3" type="ORF">UA74_00080</name>
</gene>
<evidence type="ECO:0000313" key="4">
    <source>
        <dbReference type="Proteomes" id="UP000185511"/>
    </source>
</evidence>
<protein>
    <submittedName>
        <fullName evidence="3">Uncharacterized protein</fullName>
    </submittedName>
</protein>
<feature type="transmembrane region" description="Helical" evidence="2">
    <location>
        <begin position="122"/>
        <end position="139"/>
    </location>
</feature>
<accession>A0AAC9L6K3</accession>
<evidence type="ECO:0000256" key="2">
    <source>
        <dbReference type="SAM" id="Phobius"/>
    </source>
</evidence>
<feature type="region of interest" description="Disordered" evidence="1">
    <location>
        <begin position="83"/>
        <end position="116"/>
    </location>
</feature>
<feature type="compositionally biased region" description="Basic and acidic residues" evidence="1">
    <location>
        <begin position="191"/>
        <end position="201"/>
    </location>
</feature>
<evidence type="ECO:0000256" key="1">
    <source>
        <dbReference type="SAM" id="MobiDB-lite"/>
    </source>
</evidence>
<keyword evidence="4" id="KW-1185">Reference proteome</keyword>
<reference evidence="4" key="1">
    <citation type="submission" date="2016-06" db="EMBL/GenBank/DDBJ databases">
        <title>Complete genome sequence of Actinoalloteichus fjordicus DSM 46855 (=ADI127-17), type strain of the new species Actinoalloteichus fjordicus.</title>
        <authorList>
            <person name="Ruckert C."/>
            <person name="Nouioui I."/>
            <person name="Willmese J."/>
            <person name="van Wezel G."/>
            <person name="Klenk H.-P."/>
            <person name="Kalinowski J."/>
            <person name="Zotchev S.B."/>
        </authorList>
    </citation>
    <scope>NUCLEOTIDE SEQUENCE [LARGE SCALE GENOMIC DNA]</scope>
    <source>
        <strain evidence="4">ADI127-7</strain>
    </source>
</reference>
<name>A0AAC9L6K3_9PSEU</name>
<keyword evidence="2" id="KW-0812">Transmembrane</keyword>
<sequence length="201" mass="21365">MDEVRAMAAAGESVGRAMGSGVKTVREGAQRAGKASAQATIKAARQAARSAESQLAERGLTPQQLLELIESNAQEGKKTVAVNKRKLRKQQARTGRDLRKAGRSARRELEKKFKSTHKRRRWPWVLGLIALGAVAVAATRRSDSSAVQAEDVFDSPDAMHGDGRDPTGTGSDGGPSTNGTGTLHRGNGAARDLDRGADNRN</sequence>
<proteinExistence type="predicted"/>
<keyword evidence="2" id="KW-0472">Membrane</keyword>
<dbReference type="EMBL" id="CP016076">
    <property type="protein sequence ID" value="APU12117.1"/>
    <property type="molecule type" value="Genomic_DNA"/>
</dbReference>
<dbReference type="Proteomes" id="UP000185511">
    <property type="component" value="Chromosome"/>
</dbReference>
<dbReference type="KEGG" id="acad:UA74_00080"/>
<evidence type="ECO:0000313" key="3">
    <source>
        <dbReference type="EMBL" id="APU12117.1"/>
    </source>
</evidence>
<feature type="compositionally biased region" description="Low complexity" evidence="1">
    <location>
        <begin position="166"/>
        <end position="182"/>
    </location>
</feature>
<keyword evidence="2" id="KW-1133">Transmembrane helix</keyword>
<dbReference type="RefSeq" id="WP_157442132.1">
    <property type="nucleotide sequence ID" value="NZ_CP016076.1"/>
</dbReference>
<feature type="region of interest" description="Disordered" evidence="1">
    <location>
        <begin position="140"/>
        <end position="201"/>
    </location>
</feature>
<feature type="compositionally biased region" description="Basic and acidic residues" evidence="1">
    <location>
        <begin position="94"/>
        <end position="113"/>
    </location>
</feature>
<organism evidence="3 4">
    <name type="scientific">Actinoalloteichus fjordicus</name>
    <dbReference type="NCBI Taxonomy" id="1612552"/>
    <lineage>
        <taxon>Bacteria</taxon>
        <taxon>Bacillati</taxon>
        <taxon>Actinomycetota</taxon>
        <taxon>Actinomycetes</taxon>
        <taxon>Pseudonocardiales</taxon>
        <taxon>Pseudonocardiaceae</taxon>
        <taxon>Actinoalloteichus</taxon>
    </lineage>
</organism>
<feature type="region of interest" description="Disordered" evidence="1">
    <location>
        <begin position="1"/>
        <end position="37"/>
    </location>
</feature>